<evidence type="ECO:0000313" key="2">
    <source>
        <dbReference type="EMBL" id="MXO58500.1"/>
    </source>
</evidence>
<dbReference type="Proteomes" id="UP000433652">
    <property type="component" value="Unassembled WGS sequence"/>
</dbReference>
<dbReference type="OrthoDB" id="118399at2"/>
<keyword evidence="1" id="KW-0472">Membrane</keyword>
<keyword evidence="1" id="KW-1133">Transmembrane helix</keyword>
<feature type="transmembrane region" description="Helical" evidence="1">
    <location>
        <begin position="146"/>
        <end position="165"/>
    </location>
</feature>
<evidence type="ECO:0000313" key="3">
    <source>
        <dbReference type="Proteomes" id="UP000433652"/>
    </source>
</evidence>
<name>A0A6I4SU73_9SPHN</name>
<proteinExistence type="predicted"/>
<keyword evidence="1" id="KW-0812">Transmembrane</keyword>
<dbReference type="RefSeq" id="WP_159792035.1">
    <property type="nucleotide sequence ID" value="NZ_WTYM01000026.1"/>
</dbReference>
<sequence>MVEPLKDPVFDPVGIVTWAIDTGIFDIMYSQWGWPIVEIAHFTGLCLLVGTVGAFDLRMIGAVKGISLPGLHRLVPFGVVGFCLSVTSGLMFVTSAPDQYLYNPAFQIKMLLLAIAGANMALFYLTTTRGLRNLPADVMPPPAARVFAGVSLAAWFGVIACGRVITAFRPPAWEWCVWCS</sequence>
<evidence type="ECO:0008006" key="4">
    <source>
        <dbReference type="Google" id="ProtNLM"/>
    </source>
</evidence>
<keyword evidence="3" id="KW-1185">Reference proteome</keyword>
<comment type="caution">
    <text evidence="2">The sequence shown here is derived from an EMBL/GenBank/DDBJ whole genome shotgun (WGS) entry which is preliminary data.</text>
</comment>
<protein>
    <recommendedName>
        <fullName evidence="4">DUF2214 domain-containing protein</fullName>
    </recommendedName>
</protein>
<feature type="transmembrane region" description="Helical" evidence="1">
    <location>
        <begin position="106"/>
        <end position="125"/>
    </location>
</feature>
<dbReference type="AlphaFoldDB" id="A0A6I4SU73"/>
<evidence type="ECO:0000256" key="1">
    <source>
        <dbReference type="SAM" id="Phobius"/>
    </source>
</evidence>
<reference evidence="2 3" key="1">
    <citation type="submission" date="2019-12" db="EMBL/GenBank/DDBJ databases">
        <title>Genomic-based taxomic classification of the family Erythrobacteraceae.</title>
        <authorList>
            <person name="Xu L."/>
        </authorList>
    </citation>
    <scope>NUCLEOTIDE SEQUENCE [LARGE SCALE GENOMIC DNA]</scope>
    <source>
        <strain evidence="2 3">MCCC 1K01500</strain>
    </source>
</reference>
<organism evidence="2 3">
    <name type="scientific">Croceibacterium salegens</name>
    <dbReference type="NCBI Taxonomy" id="1737568"/>
    <lineage>
        <taxon>Bacteria</taxon>
        <taxon>Pseudomonadati</taxon>
        <taxon>Pseudomonadota</taxon>
        <taxon>Alphaproteobacteria</taxon>
        <taxon>Sphingomonadales</taxon>
        <taxon>Erythrobacteraceae</taxon>
        <taxon>Croceibacterium</taxon>
    </lineage>
</organism>
<accession>A0A6I4SU73</accession>
<feature type="transmembrane region" description="Helical" evidence="1">
    <location>
        <begin position="74"/>
        <end position="94"/>
    </location>
</feature>
<dbReference type="EMBL" id="WTYM01000026">
    <property type="protein sequence ID" value="MXO58500.1"/>
    <property type="molecule type" value="Genomic_DNA"/>
</dbReference>
<gene>
    <name evidence="2" type="ORF">GRI89_02950</name>
</gene>
<feature type="transmembrane region" description="Helical" evidence="1">
    <location>
        <begin position="32"/>
        <end position="54"/>
    </location>
</feature>